<proteinExistence type="predicted"/>
<dbReference type="RefSeq" id="WP_210653483.1">
    <property type="nucleotide sequence ID" value="NZ_JAGKQQ010000001.1"/>
</dbReference>
<sequence length="167" mass="17194">MKEYLILKDFTGSQTGIDTDSFIAGTTRKLSDPLATALGGPAGGFIKAAGEAAAEIAKAPPVLSDAVKKAIADAELQPRELAEGETLTEADLPEGSPLKRGASVNPAELRETKVTGPAETKPAKPLNKMSKAELVGHALAQGLELVPDTMNVKQMIAAIEAHTAPAA</sequence>
<feature type="region of interest" description="Disordered" evidence="1">
    <location>
        <begin position="79"/>
        <end position="127"/>
    </location>
</feature>
<keyword evidence="3" id="KW-1185">Reference proteome</keyword>
<evidence type="ECO:0000313" key="2">
    <source>
        <dbReference type="EMBL" id="MBP3955403.1"/>
    </source>
</evidence>
<dbReference type="EMBL" id="JAGKQQ010000001">
    <property type="protein sequence ID" value="MBP3955403.1"/>
    <property type="molecule type" value="Genomic_DNA"/>
</dbReference>
<reference evidence="2 3" key="1">
    <citation type="submission" date="2021-04" db="EMBL/GenBank/DDBJ databases">
        <authorList>
            <person name="Ivanova A."/>
        </authorList>
    </citation>
    <scope>NUCLEOTIDE SEQUENCE [LARGE SCALE GENOMIC DNA]</scope>
    <source>
        <strain evidence="2 3">G18</strain>
    </source>
</reference>
<evidence type="ECO:0000256" key="1">
    <source>
        <dbReference type="SAM" id="MobiDB-lite"/>
    </source>
</evidence>
<gene>
    <name evidence="2" type="ORF">J8F10_08930</name>
</gene>
<protein>
    <submittedName>
        <fullName evidence="2">Uncharacterized protein</fullName>
    </submittedName>
</protein>
<evidence type="ECO:0000313" key="3">
    <source>
        <dbReference type="Proteomes" id="UP000676565"/>
    </source>
</evidence>
<accession>A0ABS5BNY5</accession>
<organism evidence="2 3">
    <name type="scientific">Gemmata palustris</name>
    <dbReference type="NCBI Taxonomy" id="2822762"/>
    <lineage>
        <taxon>Bacteria</taxon>
        <taxon>Pseudomonadati</taxon>
        <taxon>Planctomycetota</taxon>
        <taxon>Planctomycetia</taxon>
        <taxon>Gemmatales</taxon>
        <taxon>Gemmataceae</taxon>
        <taxon>Gemmata</taxon>
    </lineage>
</organism>
<dbReference type="Proteomes" id="UP000676565">
    <property type="component" value="Unassembled WGS sequence"/>
</dbReference>
<name>A0ABS5BNY5_9BACT</name>
<comment type="caution">
    <text evidence="2">The sequence shown here is derived from an EMBL/GenBank/DDBJ whole genome shotgun (WGS) entry which is preliminary data.</text>
</comment>